<evidence type="ECO:0000313" key="3">
    <source>
        <dbReference type="Proteomes" id="UP000199339"/>
    </source>
</evidence>
<keyword evidence="1" id="KW-0732">Signal</keyword>
<accession>A0A1I4Z5C2</accession>
<sequence>MSRVYSYCSTALSAALILILVIVSSPAWAEEPAGQLIDTQYEAVEARAIELVLNASGDVVGIRAKGCPGCPSSTILPSADLVIEAGERQIDGTEVKYLNGVPGVIHIYQPNGMAYRVSFPGVLSSGGGEQ</sequence>
<feature type="signal peptide" evidence="1">
    <location>
        <begin position="1"/>
        <end position="29"/>
    </location>
</feature>
<protein>
    <submittedName>
        <fullName evidence="2">Uncharacterized protein</fullName>
    </submittedName>
</protein>
<keyword evidence="3" id="KW-1185">Reference proteome</keyword>
<proteinExistence type="predicted"/>
<evidence type="ECO:0000256" key="1">
    <source>
        <dbReference type="SAM" id="SignalP"/>
    </source>
</evidence>
<dbReference type="Proteomes" id="UP000199339">
    <property type="component" value="Unassembled WGS sequence"/>
</dbReference>
<organism evidence="2 3">
    <name type="scientific">Marinobacter pelagius</name>
    <dbReference type="NCBI Taxonomy" id="379482"/>
    <lineage>
        <taxon>Bacteria</taxon>
        <taxon>Pseudomonadati</taxon>
        <taxon>Pseudomonadota</taxon>
        <taxon>Gammaproteobacteria</taxon>
        <taxon>Pseudomonadales</taxon>
        <taxon>Marinobacteraceae</taxon>
        <taxon>Marinobacter</taxon>
    </lineage>
</organism>
<reference evidence="3" key="1">
    <citation type="submission" date="2016-10" db="EMBL/GenBank/DDBJ databases">
        <authorList>
            <person name="Varghese N."/>
            <person name="Submissions S."/>
        </authorList>
    </citation>
    <scope>NUCLEOTIDE SEQUENCE [LARGE SCALE GENOMIC DNA]</scope>
    <source>
        <strain evidence="3">CGMCC 1.6775</strain>
    </source>
</reference>
<feature type="chain" id="PRO_5011601433" evidence="1">
    <location>
        <begin position="30"/>
        <end position="130"/>
    </location>
</feature>
<dbReference type="EMBL" id="FOUR01000008">
    <property type="protein sequence ID" value="SFN45169.1"/>
    <property type="molecule type" value="Genomic_DNA"/>
</dbReference>
<dbReference type="RefSeq" id="WP_092005764.1">
    <property type="nucleotide sequence ID" value="NZ_FOUR01000008.1"/>
</dbReference>
<name>A0A1I4Z5C2_9GAMM</name>
<dbReference type="OrthoDB" id="6370086at2"/>
<gene>
    <name evidence="2" type="ORF">SAMN04487961_3136</name>
</gene>
<dbReference type="AlphaFoldDB" id="A0A1I4Z5C2"/>
<evidence type="ECO:0000313" key="2">
    <source>
        <dbReference type="EMBL" id="SFN45169.1"/>
    </source>
</evidence>